<dbReference type="RefSeq" id="WP_073609736.1">
    <property type="nucleotide sequence ID" value="NZ_MRCG01000014.1"/>
</dbReference>
<dbReference type="EMBL" id="MRCG01000014">
    <property type="protein sequence ID" value="OKH46104.1"/>
    <property type="molecule type" value="Genomic_DNA"/>
</dbReference>
<evidence type="ECO:0000313" key="1">
    <source>
        <dbReference type="EMBL" id="OKH46104.1"/>
    </source>
</evidence>
<protein>
    <submittedName>
        <fullName evidence="1">Uncharacterized protein</fullName>
    </submittedName>
</protein>
<dbReference type="OrthoDB" id="9834996at2"/>
<comment type="caution">
    <text evidence="1">The sequence shown here is derived from an EMBL/GenBank/DDBJ whole genome shotgun (WGS) entry which is preliminary data.</text>
</comment>
<proteinExistence type="predicted"/>
<dbReference type="Proteomes" id="UP000185557">
    <property type="component" value="Unassembled WGS sequence"/>
</dbReference>
<dbReference type="STRING" id="549789.NIES30_17545"/>
<organism evidence="1 2">
    <name type="scientific">Phormidium tenue NIES-30</name>
    <dbReference type="NCBI Taxonomy" id="549789"/>
    <lineage>
        <taxon>Bacteria</taxon>
        <taxon>Bacillati</taxon>
        <taxon>Cyanobacteriota</taxon>
        <taxon>Cyanophyceae</taxon>
        <taxon>Oscillatoriophycideae</taxon>
        <taxon>Oscillatoriales</taxon>
        <taxon>Oscillatoriaceae</taxon>
        <taxon>Phormidium</taxon>
    </lineage>
</organism>
<gene>
    <name evidence="1" type="ORF">NIES30_17545</name>
</gene>
<dbReference type="AlphaFoldDB" id="A0A1U7J212"/>
<sequence>MERQPLSIRKFAEVCGVSHTEIGRKMTALGISGTPQGKGLPTLLSPAEQDSIAQTLFIPDKPPTEPAQHVEVLGSGLSVYTPPPLATRGVNSELSRHLQQQQLTQALGAFKGNQASFRNALLGMAAESGRQLGHEMAITEMNTALSTHAQLQQTVGKELGVVVDTPDTTATG</sequence>
<reference evidence="1 2" key="1">
    <citation type="submission" date="2016-11" db="EMBL/GenBank/DDBJ databases">
        <title>Draft Genome Sequences of Nine Cyanobacterial Strains from Diverse Habitats.</title>
        <authorList>
            <person name="Zhu T."/>
            <person name="Hou S."/>
            <person name="Lu X."/>
            <person name="Hess W.R."/>
        </authorList>
    </citation>
    <scope>NUCLEOTIDE SEQUENCE [LARGE SCALE GENOMIC DNA]</scope>
    <source>
        <strain evidence="1 2">NIES-30</strain>
    </source>
</reference>
<accession>A0A1U7J212</accession>
<evidence type="ECO:0000313" key="2">
    <source>
        <dbReference type="Proteomes" id="UP000185557"/>
    </source>
</evidence>
<keyword evidence="2" id="KW-1185">Reference proteome</keyword>
<name>A0A1U7J212_9CYAN</name>